<feature type="region of interest" description="Disordered" evidence="1">
    <location>
        <begin position="120"/>
        <end position="159"/>
    </location>
</feature>
<name>K0SDW7_THAOC</name>
<feature type="region of interest" description="Disordered" evidence="1">
    <location>
        <begin position="75"/>
        <end position="94"/>
    </location>
</feature>
<keyword evidence="3" id="KW-1185">Reference proteome</keyword>
<dbReference type="AlphaFoldDB" id="K0SDW7"/>
<gene>
    <name evidence="2" type="ORF">THAOC_15002</name>
</gene>
<protein>
    <submittedName>
        <fullName evidence="2">Uncharacterized protein</fullName>
    </submittedName>
</protein>
<comment type="caution">
    <text evidence="2">The sequence shown here is derived from an EMBL/GenBank/DDBJ whole genome shotgun (WGS) entry which is preliminary data.</text>
</comment>
<feature type="non-terminal residue" evidence="2">
    <location>
        <position position="1"/>
    </location>
</feature>
<evidence type="ECO:0000256" key="1">
    <source>
        <dbReference type="SAM" id="MobiDB-lite"/>
    </source>
</evidence>
<evidence type="ECO:0000313" key="3">
    <source>
        <dbReference type="Proteomes" id="UP000266841"/>
    </source>
</evidence>
<accession>K0SDW7</accession>
<dbReference type="Proteomes" id="UP000266841">
    <property type="component" value="Unassembled WGS sequence"/>
</dbReference>
<dbReference type="EMBL" id="AGNL01017450">
    <property type="protein sequence ID" value="EJK64278.1"/>
    <property type="molecule type" value="Genomic_DNA"/>
</dbReference>
<sequence>PPGLMIHPRRGWEAGAGGCQTCAARGGDLRLAERHRFQLVGTRLRGRRAMDASAGPALSPGDGSSRFLVFGRIRPNRDPEVRPNDPPPHRWAHSHDTRAVGETAFLPSWEKLCQAQRTKRGAVVRYRAPKRSSARPGESGTSSRVHRDRERVVPGTSSTAAAAMMVRPDLLEGGGGVVRGHRLLVCSGAKRQGASFWATGRRRKERNSRLASTGRGSVRRLRLPVALGPAQGEDPAAAAV</sequence>
<evidence type="ECO:0000313" key="2">
    <source>
        <dbReference type="EMBL" id="EJK64278.1"/>
    </source>
</evidence>
<feature type="compositionally biased region" description="Basic residues" evidence="1">
    <location>
        <begin position="120"/>
        <end position="133"/>
    </location>
</feature>
<organism evidence="2 3">
    <name type="scientific">Thalassiosira oceanica</name>
    <name type="common">Marine diatom</name>
    <dbReference type="NCBI Taxonomy" id="159749"/>
    <lineage>
        <taxon>Eukaryota</taxon>
        <taxon>Sar</taxon>
        <taxon>Stramenopiles</taxon>
        <taxon>Ochrophyta</taxon>
        <taxon>Bacillariophyta</taxon>
        <taxon>Coscinodiscophyceae</taxon>
        <taxon>Thalassiosirophycidae</taxon>
        <taxon>Thalassiosirales</taxon>
        <taxon>Thalassiosiraceae</taxon>
        <taxon>Thalassiosira</taxon>
    </lineage>
</organism>
<reference evidence="2 3" key="1">
    <citation type="journal article" date="2012" name="Genome Biol.">
        <title>Genome and low-iron response of an oceanic diatom adapted to chronic iron limitation.</title>
        <authorList>
            <person name="Lommer M."/>
            <person name="Specht M."/>
            <person name="Roy A.S."/>
            <person name="Kraemer L."/>
            <person name="Andreson R."/>
            <person name="Gutowska M.A."/>
            <person name="Wolf J."/>
            <person name="Bergner S.V."/>
            <person name="Schilhabel M.B."/>
            <person name="Klostermeier U.C."/>
            <person name="Beiko R.G."/>
            <person name="Rosenstiel P."/>
            <person name="Hippler M."/>
            <person name="Laroche J."/>
        </authorList>
    </citation>
    <scope>NUCLEOTIDE SEQUENCE [LARGE SCALE GENOMIC DNA]</scope>
    <source>
        <strain evidence="2 3">CCMP1005</strain>
    </source>
</reference>
<proteinExistence type="predicted"/>